<evidence type="ECO:0000256" key="1">
    <source>
        <dbReference type="SAM" id="MobiDB-lite"/>
    </source>
</evidence>
<keyword evidence="3" id="KW-1185">Reference proteome</keyword>
<organism evidence="2 3">
    <name type="scientific">Linum trigynum</name>
    <dbReference type="NCBI Taxonomy" id="586398"/>
    <lineage>
        <taxon>Eukaryota</taxon>
        <taxon>Viridiplantae</taxon>
        <taxon>Streptophyta</taxon>
        <taxon>Embryophyta</taxon>
        <taxon>Tracheophyta</taxon>
        <taxon>Spermatophyta</taxon>
        <taxon>Magnoliopsida</taxon>
        <taxon>eudicotyledons</taxon>
        <taxon>Gunneridae</taxon>
        <taxon>Pentapetalae</taxon>
        <taxon>rosids</taxon>
        <taxon>fabids</taxon>
        <taxon>Malpighiales</taxon>
        <taxon>Linaceae</taxon>
        <taxon>Linum</taxon>
    </lineage>
</organism>
<name>A0AAV2DGB2_9ROSI</name>
<accession>A0AAV2DGB2</accession>
<evidence type="ECO:0000313" key="2">
    <source>
        <dbReference type="EMBL" id="CAL1372151.1"/>
    </source>
</evidence>
<gene>
    <name evidence="2" type="ORF">LTRI10_LOCUS14174</name>
</gene>
<dbReference type="AlphaFoldDB" id="A0AAV2DGB2"/>
<dbReference type="Proteomes" id="UP001497516">
    <property type="component" value="Chromosome 2"/>
</dbReference>
<reference evidence="2 3" key="1">
    <citation type="submission" date="2024-04" db="EMBL/GenBank/DDBJ databases">
        <authorList>
            <person name="Fracassetti M."/>
        </authorList>
    </citation>
    <scope>NUCLEOTIDE SEQUENCE [LARGE SCALE GENOMIC DNA]</scope>
</reference>
<sequence>MSQASQQSRKSQGSDGSPMGRGYQSTPLIDLDDIAGDEETPPLVISRRDKQKAAKMKGKGVAEPSESYLLNCWTMEVS</sequence>
<evidence type="ECO:0000313" key="3">
    <source>
        <dbReference type="Proteomes" id="UP001497516"/>
    </source>
</evidence>
<proteinExistence type="predicted"/>
<dbReference type="EMBL" id="OZ034815">
    <property type="protein sequence ID" value="CAL1372151.1"/>
    <property type="molecule type" value="Genomic_DNA"/>
</dbReference>
<feature type="compositionally biased region" description="Acidic residues" evidence="1">
    <location>
        <begin position="30"/>
        <end position="40"/>
    </location>
</feature>
<feature type="compositionally biased region" description="Polar residues" evidence="1">
    <location>
        <begin position="1"/>
        <end position="15"/>
    </location>
</feature>
<protein>
    <submittedName>
        <fullName evidence="2">Uncharacterized protein</fullName>
    </submittedName>
</protein>
<feature type="region of interest" description="Disordered" evidence="1">
    <location>
        <begin position="1"/>
        <end position="50"/>
    </location>
</feature>